<evidence type="ECO:0000313" key="6">
    <source>
        <dbReference type="EMBL" id="XBM47330.1"/>
    </source>
</evidence>
<organism evidence="6">
    <name type="scientific">Leifsonia sp. NPDC080035</name>
    <dbReference type="NCBI Taxonomy" id="3143936"/>
    <lineage>
        <taxon>Bacteria</taxon>
        <taxon>Bacillati</taxon>
        <taxon>Actinomycetota</taxon>
        <taxon>Actinomycetes</taxon>
        <taxon>Micrococcales</taxon>
        <taxon>Microbacteriaceae</taxon>
        <taxon>Leifsonia</taxon>
    </lineage>
</organism>
<dbReference type="EMBL" id="CP157390">
    <property type="protein sequence ID" value="XBM47330.1"/>
    <property type="molecule type" value="Genomic_DNA"/>
</dbReference>
<evidence type="ECO:0000256" key="2">
    <source>
        <dbReference type="ARBA" id="ARBA00023125"/>
    </source>
</evidence>
<evidence type="ECO:0000256" key="3">
    <source>
        <dbReference type="ARBA" id="ARBA00023163"/>
    </source>
</evidence>
<accession>A0AAU7GAP4</accession>
<dbReference type="AlphaFoldDB" id="A0AAU7GAP4"/>
<dbReference type="Gene3D" id="1.10.357.10">
    <property type="entry name" value="Tetracycline Repressor, domain 2"/>
    <property type="match status" value="1"/>
</dbReference>
<dbReference type="Pfam" id="PF00440">
    <property type="entry name" value="TetR_N"/>
    <property type="match status" value="1"/>
</dbReference>
<dbReference type="NCBIfam" id="TIGR03968">
    <property type="entry name" value="mycofact_TetR"/>
    <property type="match status" value="1"/>
</dbReference>
<feature type="DNA-binding region" description="H-T-H motif" evidence="4">
    <location>
        <begin position="36"/>
        <end position="55"/>
    </location>
</feature>
<dbReference type="InterPro" id="IPR023851">
    <property type="entry name" value="Tscrpt_reg_TetR-type"/>
</dbReference>
<dbReference type="PROSITE" id="PS01081">
    <property type="entry name" value="HTH_TETR_1"/>
    <property type="match status" value="1"/>
</dbReference>
<proteinExistence type="predicted"/>
<dbReference type="RefSeq" id="WP_348787303.1">
    <property type="nucleotide sequence ID" value="NZ_CP157390.1"/>
</dbReference>
<dbReference type="InterPro" id="IPR001647">
    <property type="entry name" value="HTH_TetR"/>
</dbReference>
<dbReference type="InterPro" id="IPR009057">
    <property type="entry name" value="Homeodomain-like_sf"/>
</dbReference>
<feature type="domain" description="HTH tetR-type" evidence="5">
    <location>
        <begin position="13"/>
        <end position="73"/>
    </location>
</feature>
<dbReference type="SUPFAM" id="SSF46689">
    <property type="entry name" value="Homeodomain-like"/>
    <property type="match status" value="1"/>
</dbReference>
<dbReference type="GO" id="GO:0000976">
    <property type="term" value="F:transcription cis-regulatory region binding"/>
    <property type="evidence" value="ECO:0007669"/>
    <property type="project" value="TreeGrafter"/>
</dbReference>
<gene>
    <name evidence="6" type="primary">mftR</name>
    <name evidence="6" type="ORF">AAME72_14735</name>
</gene>
<evidence type="ECO:0000259" key="5">
    <source>
        <dbReference type="PROSITE" id="PS50977"/>
    </source>
</evidence>
<evidence type="ECO:0000256" key="1">
    <source>
        <dbReference type="ARBA" id="ARBA00023015"/>
    </source>
</evidence>
<keyword evidence="3" id="KW-0804">Transcription</keyword>
<keyword evidence="1" id="KW-0805">Transcription regulation</keyword>
<evidence type="ECO:0000256" key="4">
    <source>
        <dbReference type="PROSITE-ProRule" id="PRU00335"/>
    </source>
</evidence>
<reference evidence="6" key="1">
    <citation type="submission" date="2024-05" db="EMBL/GenBank/DDBJ databases">
        <title>The Natural Products Discovery Center: Release of the First 8490 Sequenced Strains for Exploring Actinobacteria Biosynthetic Diversity.</title>
        <authorList>
            <person name="Kalkreuter E."/>
            <person name="Kautsar S.A."/>
            <person name="Yang D."/>
            <person name="Bader C.D."/>
            <person name="Teijaro C.N."/>
            <person name="Fluegel L."/>
            <person name="Davis C.M."/>
            <person name="Simpson J.R."/>
            <person name="Lauterbach L."/>
            <person name="Steele A.D."/>
            <person name="Gui C."/>
            <person name="Meng S."/>
            <person name="Li G."/>
            <person name="Viehrig K."/>
            <person name="Ye F."/>
            <person name="Su P."/>
            <person name="Kiefer A.F."/>
            <person name="Nichols A."/>
            <person name="Cepeda A.J."/>
            <person name="Yan W."/>
            <person name="Fan B."/>
            <person name="Jiang Y."/>
            <person name="Adhikari A."/>
            <person name="Zheng C.-J."/>
            <person name="Schuster L."/>
            <person name="Cowan T.M."/>
            <person name="Smanski M.J."/>
            <person name="Chevrette M.G."/>
            <person name="de Carvalho L.P.S."/>
            <person name="Shen B."/>
        </authorList>
    </citation>
    <scope>NUCLEOTIDE SEQUENCE</scope>
    <source>
        <strain evidence="6">NPDC080035</strain>
    </source>
</reference>
<keyword evidence="2 4" id="KW-0238">DNA-binding</keyword>
<dbReference type="Gene3D" id="1.10.10.60">
    <property type="entry name" value="Homeodomain-like"/>
    <property type="match status" value="1"/>
</dbReference>
<sequence length="198" mass="22240">MREPISTQRGQRASTKARLGHIGLRLFIERGFTETTVDDIVAAAGIGRRTFFRYFASKNDLAWGDFDTLVEQFRAALAAIDARTPMHEGLREAVLEFNRYPVSELSDHRERMQLLLNVPALVAHSALRYASWRAAIADFAAERLELAPSDLLPQEIAWIYLAVSLSAYEAWLRDENGDLLAILGEALENLDRLPDGRG</sequence>
<dbReference type="GO" id="GO:0003700">
    <property type="term" value="F:DNA-binding transcription factor activity"/>
    <property type="evidence" value="ECO:0007669"/>
    <property type="project" value="TreeGrafter"/>
</dbReference>
<dbReference type="InterPro" id="IPR041347">
    <property type="entry name" value="MftR_C"/>
</dbReference>
<dbReference type="InterPro" id="IPR050109">
    <property type="entry name" value="HTH-type_TetR-like_transc_reg"/>
</dbReference>
<dbReference type="PANTHER" id="PTHR30055:SF238">
    <property type="entry name" value="MYCOFACTOCIN BIOSYNTHESIS TRANSCRIPTIONAL REGULATOR MFTR-RELATED"/>
    <property type="match status" value="1"/>
</dbReference>
<dbReference type="InterPro" id="IPR023772">
    <property type="entry name" value="DNA-bd_HTH_TetR-type_CS"/>
</dbReference>
<protein>
    <submittedName>
        <fullName evidence="6">Mycofactocin system transcriptional regulator</fullName>
    </submittedName>
</protein>
<name>A0AAU7GAP4_9MICO</name>
<dbReference type="PANTHER" id="PTHR30055">
    <property type="entry name" value="HTH-TYPE TRANSCRIPTIONAL REGULATOR RUTR"/>
    <property type="match status" value="1"/>
</dbReference>
<dbReference type="PROSITE" id="PS50977">
    <property type="entry name" value="HTH_TETR_2"/>
    <property type="match status" value="1"/>
</dbReference>
<dbReference type="Pfam" id="PF17754">
    <property type="entry name" value="TetR_C_14"/>
    <property type="match status" value="1"/>
</dbReference>